<dbReference type="Proteomes" id="UP001054252">
    <property type="component" value="Unassembled WGS sequence"/>
</dbReference>
<organism evidence="2 3">
    <name type="scientific">Rubroshorea leprosula</name>
    <dbReference type="NCBI Taxonomy" id="152421"/>
    <lineage>
        <taxon>Eukaryota</taxon>
        <taxon>Viridiplantae</taxon>
        <taxon>Streptophyta</taxon>
        <taxon>Embryophyta</taxon>
        <taxon>Tracheophyta</taxon>
        <taxon>Spermatophyta</taxon>
        <taxon>Magnoliopsida</taxon>
        <taxon>eudicotyledons</taxon>
        <taxon>Gunneridae</taxon>
        <taxon>Pentapetalae</taxon>
        <taxon>rosids</taxon>
        <taxon>malvids</taxon>
        <taxon>Malvales</taxon>
        <taxon>Dipterocarpaceae</taxon>
        <taxon>Rubroshorea</taxon>
    </lineage>
</organism>
<keyword evidence="3" id="KW-1185">Reference proteome</keyword>
<accession>A0AAV5J3Z5</accession>
<feature type="signal peptide" evidence="1">
    <location>
        <begin position="1"/>
        <end position="25"/>
    </location>
</feature>
<evidence type="ECO:0000256" key="1">
    <source>
        <dbReference type="SAM" id="SignalP"/>
    </source>
</evidence>
<reference evidence="2 3" key="1">
    <citation type="journal article" date="2021" name="Commun. Biol.">
        <title>The genome of Shorea leprosula (Dipterocarpaceae) highlights the ecological relevance of drought in aseasonal tropical rainforests.</title>
        <authorList>
            <person name="Ng K.K.S."/>
            <person name="Kobayashi M.J."/>
            <person name="Fawcett J.A."/>
            <person name="Hatakeyama M."/>
            <person name="Paape T."/>
            <person name="Ng C.H."/>
            <person name="Ang C.C."/>
            <person name="Tnah L.H."/>
            <person name="Lee C.T."/>
            <person name="Nishiyama T."/>
            <person name="Sese J."/>
            <person name="O'Brien M.J."/>
            <person name="Copetti D."/>
            <person name="Mohd Noor M.I."/>
            <person name="Ong R.C."/>
            <person name="Putra M."/>
            <person name="Sireger I.Z."/>
            <person name="Indrioko S."/>
            <person name="Kosugi Y."/>
            <person name="Izuno A."/>
            <person name="Isagi Y."/>
            <person name="Lee S.L."/>
            <person name="Shimizu K.K."/>
        </authorList>
    </citation>
    <scope>NUCLEOTIDE SEQUENCE [LARGE SCALE GENOMIC DNA]</scope>
    <source>
        <strain evidence="2">214</strain>
    </source>
</reference>
<feature type="chain" id="PRO_5043495630" evidence="1">
    <location>
        <begin position="26"/>
        <end position="82"/>
    </location>
</feature>
<sequence length="82" mass="9436">MQLCISVNFMPIYMFFACLRFPIYCLDLDIEINSRTYLQELFGSFPSSAAAINKIQDAETSDGEYQIYEQYSDGNFSDDDDS</sequence>
<evidence type="ECO:0000313" key="3">
    <source>
        <dbReference type="Proteomes" id="UP001054252"/>
    </source>
</evidence>
<name>A0AAV5J3Z5_9ROSI</name>
<gene>
    <name evidence="2" type="ORF">SLEP1_g18088</name>
</gene>
<evidence type="ECO:0000313" key="2">
    <source>
        <dbReference type="EMBL" id="GKV06168.1"/>
    </source>
</evidence>
<keyword evidence="1" id="KW-0732">Signal</keyword>
<comment type="caution">
    <text evidence="2">The sequence shown here is derived from an EMBL/GenBank/DDBJ whole genome shotgun (WGS) entry which is preliminary data.</text>
</comment>
<protein>
    <submittedName>
        <fullName evidence="2">Uncharacterized protein</fullName>
    </submittedName>
</protein>
<proteinExistence type="predicted"/>
<dbReference type="EMBL" id="BPVZ01000024">
    <property type="protein sequence ID" value="GKV06168.1"/>
    <property type="molecule type" value="Genomic_DNA"/>
</dbReference>
<dbReference type="AlphaFoldDB" id="A0AAV5J3Z5"/>